<evidence type="ECO:0000313" key="2">
    <source>
        <dbReference type="Proteomes" id="UP000824998"/>
    </source>
</evidence>
<dbReference type="EMBL" id="MU251369">
    <property type="protein sequence ID" value="KAG9238527.1"/>
    <property type="molecule type" value="Genomic_DNA"/>
</dbReference>
<reference evidence="1" key="1">
    <citation type="journal article" date="2021" name="IMA Fungus">
        <title>Genomic characterization of three marine fungi, including Emericellopsis atlantica sp. nov. with signatures of a generalist lifestyle and marine biomass degradation.</title>
        <authorList>
            <person name="Hagestad O.C."/>
            <person name="Hou L."/>
            <person name="Andersen J.H."/>
            <person name="Hansen E.H."/>
            <person name="Altermark B."/>
            <person name="Li C."/>
            <person name="Kuhnert E."/>
            <person name="Cox R.J."/>
            <person name="Crous P.W."/>
            <person name="Spatafora J.W."/>
            <person name="Lail K."/>
            <person name="Amirebrahimi M."/>
            <person name="Lipzen A."/>
            <person name="Pangilinan J."/>
            <person name="Andreopoulos W."/>
            <person name="Hayes R.D."/>
            <person name="Ng V."/>
            <person name="Grigoriev I.V."/>
            <person name="Jackson S.A."/>
            <person name="Sutton T.D.S."/>
            <person name="Dobson A.D.W."/>
            <person name="Rama T."/>
        </authorList>
    </citation>
    <scope>NUCLEOTIDE SEQUENCE</scope>
    <source>
        <strain evidence="1">TRa018bII</strain>
    </source>
</reference>
<dbReference type="Proteomes" id="UP000824998">
    <property type="component" value="Unassembled WGS sequence"/>
</dbReference>
<dbReference type="AlphaFoldDB" id="A0A9P8C9J7"/>
<gene>
    <name evidence="1" type="ORF">BJ875DRAFT_450985</name>
</gene>
<protein>
    <submittedName>
        <fullName evidence="1">Uncharacterized protein</fullName>
    </submittedName>
</protein>
<evidence type="ECO:0000313" key="1">
    <source>
        <dbReference type="EMBL" id="KAG9238527.1"/>
    </source>
</evidence>
<keyword evidence="2" id="KW-1185">Reference proteome</keyword>
<sequence>MAEITAMYLLAHLMAPTMTTNGNQAQALMDGPEVTRMTCPIRLQLNTFLGKAFDVLAIFATLNTKDMIGGCPYSLISSPLSPTVSTGESC</sequence>
<name>A0A9P8C9J7_9HELO</name>
<organism evidence="1 2">
    <name type="scientific">Amylocarpus encephaloides</name>
    <dbReference type="NCBI Taxonomy" id="45428"/>
    <lineage>
        <taxon>Eukaryota</taxon>
        <taxon>Fungi</taxon>
        <taxon>Dikarya</taxon>
        <taxon>Ascomycota</taxon>
        <taxon>Pezizomycotina</taxon>
        <taxon>Leotiomycetes</taxon>
        <taxon>Helotiales</taxon>
        <taxon>Helotiales incertae sedis</taxon>
        <taxon>Amylocarpus</taxon>
    </lineage>
</organism>
<comment type="caution">
    <text evidence="1">The sequence shown here is derived from an EMBL/GenBank/DDBJ whole genome shotgun (WGS) entry which is preliminary data.</text>
</comment>
<proteinExistence type="predicted"/>
<accession>A0A9P8C9J7</accession>